<dbReference type="EMBL" id="JBHUHD010000001">
    <property type="protein sequence ID" value="MFD2142300.1"/>
    <property type="molecule type" value="Genomic_DNA"/>
</dbReference>
<sequence>MPDIFTPEAGAPRDNPEDMYFGDQHEELIYANWTRNTKATVQRNMVTGVEDATVVGVPVYDTTFTRFLRGASYLNTNRPTDGAFTVMIAARLPDAGESIASPSRVFCNYAAGTTAAGSAGNTGVHFRQLTTPGVLTFSIQTQLAGGSFSRSSIDTIPYTTNVWEIFTLKLRDRNAAAKAMLANYATQITFPGGRFYDPIATPMAFGSTTEAVTTGARLDLAAAVWSDSWLEDADEAALLADFRAKVGLDIPSLA</sequence>
<name>A0ABW4Z1E4_9HYPH</name>
<organism evidence="1 2">
    <name type="scientific">Ancylobacter oerskovii</name>
    <dbReference type="NCBI Taxonomy" id="459519"/>
    <lineage>
        <taxon>Bacteria</taxon>
        <taxon>Pseudomonadati</taxon>
        <taxon>Pseudomonadota</taxon>
        <taxon>Alphaproteobacteria</taxon>
        <taxon>Hyphomicrobiales</taxon>
        <taxon>Xanthobacteraceae</taxon>
        <taxon>Ancylobacter</taxon>
    </lineage>
</organism>
<proteinExistence type="predicted"/>
<reference evidence="2" key="1">
    <citation type="journal article" date="2019" name="Int. J. Syst. Evol. Microbiol.">
        <title>The Global Catalogue of Microorganisms (GCM) 10K type strain sequencing project: providing services to taxonomists for standard genome sequencing and annotation.</title>
        <authorList>
            <consortium name="The Broad Institute Genomics Platform"/>
            <consortium name="The Broad Institute Genome Sequencing Center for Infectious Disease"/>
            <person name="Wu L."/>
            <person name="Ma J."/>
        </authorList>
    </citation>
    <scope>NUCLEOTIDE SEQUENCE [LARGE SCALE GENOMIC DNA]</scope>
    <source>
        <strain evidence="2">CCM 7435</strain>
    </source>
</reference>
<protein>
    <recommendedName>
        <fullName evidence="3">Minor tail protein</fullName>
    </recommendedName>
</protein>
<accession>A0ABW4Z1E4</accession>
<evidence type="ECO:0000313" key="2">
    <source>
        <dbReference type="Proteomes" id="UP001597299"/>
    </source>
</evidence>
<gene>
    <name evidence="1" type="ORF">ACFSNC_17980</name>
</gene>
<evidence type="ECO:0008006" key="3">
    <source>
        <dbReference type="Google" id="ProtNLM"/>
    </source>
</evidence>
<dbReference type="Proteomes" id="UP001597299">
    <property type="component" value="Unassembled WGS sequence"/>
</dbReference>
<dbReference type="RefSeq" id="WP_213351248.1">
    <property type="nucleotide sequence ID" value="NZ_JAHBGB010000006.1"/>
</dbReference>
<keyword evidence="2" id="KW-1185">Reference proteome</keyword>
<comment type="caution">
    <text evidence="1">The sequence shown here is derived from an EMBL/GenBank/DDBJ whole genome shotgun (WGS) entry which is preliminary data.</text>
</comment>
<evidence type="ECO:0000313" key="1">
    <source>
        <dbReference type="EMBL" id="MFD2142300.1"/>
    </source>
</evidence>